<accession>A0ABV4KE48</accession>
<feature type="transmembrane region" description="Helical" evidence="1">
    <location>
        <begin position="168"/>
        <end position="192"/>
    </location>
</feature>
<name>A0ABV4KE48_9FLAO</name>
<protein>
    <recommendedName>
        <fullName evidence="4">Beta-carotene 15,15'-monooxygenase</fullName>
    </recommendedName>
</protein>
<keyword evidence="3" id="KW-1185">Reference proteome</keyword>
<gene>
    <name evidence="2" type="ORF">QO192_11430</name>
</gene>
<feature type="transmembrane region" description="Helical" evidence="1">
    <location>
        <begin position="204"/>
        <end position="230"/>
    </location>
</feature>
<organism evidence="2 3">
    <name type="scientific">Flavobacterium frigidarium</name>
    <dbReference type="NCBI Taxonomy" id="99286"/>
    <lineage>
        <taxon>Bacteria</taxon>
        <taxon>Pseudomonadati</taxon>
        <taxon>Bacteroidota</taxon>
        <taxon>Flavobacteriia</taxon>
        <taxon>Flavobacteriales</taxon>
        <taxon>Flavobacteriaceae</taxon>
        <taxon>Flavobacterium</taxon>
    </lineage>
</organism>
<evidence type="ECO:0000313" key="2">
    <source>
        <dbReference type="EMBL" id="MEZ7515891.1"/>
    </source>
</evidence>
<feature type="transmembrane region" description="Helical" evidence="1">
    <location>
        <begin position="34"/>
        <end position="63"/>
    </location>
</feature>
<dbReference type="Proteomes" id="UP001568894">
    <property type="component" value="Unassembled WGS sequence"/>
</dbReference>
<proteinExistence type="predicted"/>
<keyword evidence="1" id="KW-0812">Transmembrane</keyword>
<evidence type="ECO:0000313" key="3">
    <source>
        <dbReference type="Proteomes" id="UP001568894"/>
    </source>
</evidence>
<feature type="transmembrane region" description="Helical" evidence="1">
    <location>
        <begin position="83"/>
        <end position="107"/>
    </location>
</feature>
<reference evidence="2 3" key="1">
    <citation type="submission" date="2023-05" db="EMBL/GenBank/DDBJ databases">
        <title>Adaptations of aquatic viruses from atmosphere-close ecosystems of the Central Arctic Ocean.</title>
        <authorList>
            <person name="Rahlff J."/>
            <person name="Holmfeldt K."/>
        </authorList>
    </citation>
    <scope>NUCLEOTIDE SEQUENCE [LARGE SCALE GENOMIC DNA]</scope>
    <source>
        <strain evidence="2 3">Arc14</strain>
    </source>
</reference>
<evidence type="ECO:0000256" key="1">
    <source>
        <dbReference type="SAM" id="Phobius"/>
    </source>
</evidence>
<dbReference type="EMBL" id="JASMRN010000008">
    <property type="protein sequence ID" value="MEZ7515891.1"/>
    <property type="molecule type" value="Genomic_DNA"/>
</dbReference>
<keyword evidence="1" id="KW-0472">Membrane</keyword>
<dbReference type="RefSeq" id="WP_371570657.1">
    <property type="nucleotide sequence ID" value="NZ_JASMRN010000008.1"/>
</dbReference>
<sequence>MNKILQRIEQIKREGYPLDFGEVFNNAFENYKKIAIFAGSVLLLSWFLLLIIAMFGMVKIIGVEELKSMKDNDFAIFKDPNNIYFVYLQIISVILIVLIAPFTTAFLKMAQSAARDEEFKTSEMFSFYKWPYVKEIILATIILTLLDTAISTAAVSVGVAFVGSLFKIAIALFTLLTLPLIVFQNFTAIEAIKTSIAVIAKNPLVIFALLVVGFIGALVGLVGCIIGVFFTIPIVYSINYCLYEAIFEKE</sequence>
<evidence type="ECO:0008006" key="4">
    <source>
        <dbReference type="Google" id="ProtNLM"/>
    </source>
</evidence>
<feature type="transmembrane region" description="Helical" evidence="1">
    <location>
        <begin position="136"/>
        <end position="162"/>
    </location>
</feature>
<keyword evidence="1" id="KW-1133">Transmembrane helix</keyword>
<comment type="caution">
    <text evidence="2">The sequence shown here is derived from an EMBL/GenBank/DDBJ whole genome shotgun (WGS) entry which is preliminary data.</text>
</comment>